<dbReference type="Proteomes" id="UP000198977">
    <property type="component" value="Unassembled WGS sequence"/>
</dbReference>
<feature type="non-terminal residue" evidence="2">
    <location>
        <position position="70"/>
    </location>
</feature>
<organism evidence="2 3">
    <name type="scientific">Sulfitobacter brevis</name>
    <dbReference type="NCBI Taxonomy" id="74348"/>
    <lineage>
        <taxon>Bacteria</taxon>
        <taxon>Pseudomonadati</taxon>
        <taxon>Pseudomonadota</taxon>
        <taxon>Alphaproteobacteria</taxon>
        <taxon>Rhodobacterales</taxon>
        <taxon>Roseobacteraceae</taxon>
        <taxon>Sulfitobacter</taxon>
    </lineage>
</organism>
<sequence length="70" mass="7475">MEQVQQYRGNIGIFGILVLALMALGGVVLFLGGGWLLMLGGSPYYLIAGLLYLLGRCCTEGKLAGTRPTR</sequence>
<evidence type="ECO:0000313" key="3">
    <source>
        <dbReference type="Proteomes" id="UP000198977"/>
    </source>
</evidence>
<feature type="transmembrane region" description="Helical" evidence="1">
    <location>
        <begin position="12"/>
        <end position="38"/>
    </location>
</feature>
<evidence type="ECO:0000313" key="2">
    <source>
        <dbReference type="EMBL" id="SFF28209.1"/>
    </source>
</evidence>
<reference evidence="2 3" key="1">
    <citation type="submission" date="2016-10" db="EMBL/GenBank/DDBJ databases">
        <authorList>
            <person name="de Groot N.N."/>
        </authorList>
    </citation>
    <scope>NUCLEOTIDE SEQUENCE [LARGE SCALE GENOMIC DNA]</scope>
    <source>
        <strain evidence="2 3">DSM 11443</strain>
    </source>
</reference>
<keyword evidence="1" id="KW-0472">Membrane</keyword>
<proteinExistence type="predicted"/>
<name>A0A1I2HF17_9RHOB</name>
<evidence type="ECO:0000256" key="1">
    <source>
        <dbReference type="SAM" id="Phobius"/>
    </source>
</evidence>
<protein>
    <submittedName>
        <fullName evidence="2">Uncharacterized protein</fullName>
    </submittedName>
</protein>
<gene>
    <name evidence="2" type="ORF">SAMN04488523_1491</name>
</gene>
<keyword evidence="1" id="KW-1133">Transmembrane helix</keyword>
<keyword evidence="3" id="KW-1185">Reference proteome</keyword>
<accession>A0A1I2HF17</accession>
<dbReference type="EMBL" id="FOMW01000049">
    <property type="protein sequence ID" value="SFF28209.1"/>
    <property type="molecule type" value="Genomic_DNA"/>
</dbReference>
<feature type="transmembrane region" description="Helical" evidence="1">
    <location>
        <begin position="44"/>
        <end position="64"/>
    </location>
</feature>
<keyword evidence="1" id="KW-0812">Transmembrane</keyword>
<dbReference type="AlphaFoldDB" id="A0A1I2HF17"/>